<dbReference type="OrthoDB" id="9802264at2"/>
<protein>
    <submittedName>
        <fullName evidence="6">ABC transporter ATP-binding protein</fullName>
    </submittedName>
</protein>
<dbReference type="GO" id="GO:0015833">
    <property type="term" value="P:peptide transport"/>
    <property type="evidence" value="ECO:0007669"/>
    <property type="project" value="InterPro"/>
</dbReference>
<feature type="domain" description="ABC transporter" evidence="5">
    <location>
        <begin position="7"/>
        <end position="255"/>
    </location>
</feature>
<keyword evidence="3" id="KW-0547">Nucleotide-binding</keyword>
<accession>A0A444MBZ0</accession>
<dbReference type="SMART" id="SM00382">
    <property type="entry name" value="AAA"/>
    <property type="match status" value="2"/>
</dbReference>
<dbReference type="Pfam" id="PF00005">
    <property type="entry name" value="ABC_tran"/>
    <property type="match status" value="2"/>
</dbReference>
<dbReference type="EMBL" id="SBLC01000010">
    <property type="protein sequence ID" value="RWY41525.1"/>
    <property type="molecule type" value="Genomic_DNA"/>
</dbReference>
<keyword evidence="7" id="KW-1185">Reference proteome</keyword>
<dbReference type="NCBIfam" id="NF007739">
    <property type="entry name" value="PRK10419.1"/>
    <property type="match status" value="2"/>
</dbReference>
<dbReference type="PANTHER" id="PTHR43776">
    <property type="entry name" value="TRANSPORT ATP-BINDING PROTEIN"/>
    <property type="match status" value="1"/>
</dbReference>
<evidence type="ECO:0000313" key="6">
    <source>
        <dbReference type="EMBL" id="RWY41525.1"/>
    </source>
</evidence>
<dbReference type="InterPro" id="IPR013563">
    <property type="entry name" value="Oligopep_ABC_C"/>
</dbReference>
<gene>
    <name evidence="6" type="ORF">EP867_08760</name>
</gene>
<reference evidence="6 7" key="1">
    <citation type="journal article" date="2015" name="Int. J. Syst. Evol. Microbiol.">
        <title>Gemmobacter intermedius sp. nov., isolated from a white stork (Ciconia ciconia).</title>
        <authorList>
            <person name="Kampfer P."/>
            <person name="Jerzak L."/>
            <person name="Wilharm G."/>
            <person name="Golke J."/>
            <person name="Busse H.J."/>
            <person name="Glaeser S.P."/>
        </authorList>
    </citation>
    <scope>NUCLEOTIDE SEQUENCE [LARGE SCALE GENOMIC DNA]</scope>
    <source>
        <strain evidence="6 7">119/4</strain>
    </source>
</reference>
<dbReference type="InterPro" id="IPR017871">
    <property type="entry name" value="ABC_transporter-like_CS"/>
</dbReference>
<dbReference type="GO" id="GO:0005886">
    <property type="term" value="C:plasma membrane"/>
    <property type="evidence" value="ECO:0007669"/>
    <property type="project" value="UniProtKB-SubCell"/>
</dbReference>
<dbReference type="AlphaFoldDB" id="A0A444MBZ0"/>
<dbReference type="PROSITE" id="PS50893">
    <property type="entry name" value="ABC_TRANSPORTER_2"/>
    <property type="match status" value="2"/>
</dbReference>
<evidence type="ECO:0000256" key="3">
    <source>
        <dbReference type="ARBA" id="ARBA00022741"/>
    </source>
</evidence>
<dbReference type="GO" id="GO:0055085">
    <property type="term" value="P:transmembrane transport"/>
    <property type="evidence" value="ECO:0007669"/>
    <property type="project" value="UniProtKB-ARBA"/>
</dbReference>
<dbReference type="PANTHER" id="PTHR43776:SF8">
    <property type="entry name" value="ABC TRANSPORTER, ATP-BINDING PROTEIN"/>
    <property type="match status" value="1"/>
</dbReference>
<dbReference type="Pfam" id="PF08352">
    <property type="entry name" value="oligo_HPY"/>
    <property type="match status" value="2"/>
</dbReference>
<dbReference type="FunFam" id="3.40.50.300:FF:000016">
    <property type="entry name" value="Oligopeptide ABC transporter ATP-binding component"/>
    <property type="match status" value="2"/>
</dbReference>
<dbReference type="GO" id="GO:0005524">
    <property type="term" value="F:ATP binding"/>
    <property type="evidence" value="ECO:0007669"/>
    <property type="project" value="UniProtKB-KW"/>
</dbReference>
<keyword evidence="4 6" id="KW-0067">ATP-binding</keyword>
<feature type="domain" description="ABC transporter" evidence="5">
    <location>
        <begin position="362"/>
        <end position="613"/>
    </location>
</feature>
<comment type="caution">
    <text evidence="6">The sequence shown here is derived from an EMBL/GenBank/DDBJ whole genome shotgun (WGS) entry which is preliminary data.</text>
</comment>
<evidence type="ECO:0000256" key="4">
    <source>
        <dbReference type="ARBA" id="ARBA00022840"/>
    </source>
</evidence>
<dbReference type="InterPro" id="IPR050319">
    <property type="entry name" value="ABC_transp_ATP-bind"/>
</dbReference>
<sequence length="761" mass="82677">MTQKPLLDVQDLAIHYDTAKGPVKAVDGVDFFIRPGEALGLVGESGCGKTTAAKAMLKLLPPNGRIARGRIDVEGRDLVPLTGEDMRRTRWKDIAWISQAAMNALDPVYRVGDQIVEAMQAHIEISREDALAHAADLFRAVGIDPSRLQAYPHEMSGGMKQRAVIAMAMALDPKLVIADEPTTALDVVTQAQILARLAKLRRERGMSLLFITHDISVVVQTCDRVAVMYGGKIMETGPVREVFGAPFHPYTMGLTNAFPTLEGAQKELISIPGSPPDLLNPPPGCRFAERCPFATDLCRSEAPPLAKTGADRSAACHYPQKVAEFREIASRNETWAEVGRRIGAEVEGRLVPAEAPATGEVLRVENLKRYFDVPGGLMEQPRKVHAADDISLTLQAGEILGLAGESGSGKTTTGEVLVKLQDPTSGQIFSEGEDIAGLKGRALKAFRRRAQMVFQDPYQTLNPRFTIERIVGEPLVIHGLAKGDARRARVVQALERAGLKPAQTYLERFPHELSGGQRQRVAIARAIVLEPRFIVADEPVSMLDVSIRAGVLNLMRRFRDDLGISFVYVSHDLPTIRYVADRTAIMYLGQVVEIGPTETVIRERRHPYTQLLIDASPEPDTETVKPPLEAAGEIPSAIDVPNGCRFHTRCPLATPHCGWEGRDVLSALSDVVIADKARGEAQAALLGEVRREGLDLVIRPKGDKAAARQALSEAMTARHPSLAEAAQIGEEAGGLRLRFAPVEPPKLRDLGGGHAAACVLI</sequence>
<name>A0A444MBZ0_9RHOB</name>
<dbReference type="PROSITE" id="PS00211">
    <property type="entry name" value="ABC_TRANSPORTER_1"/>
    <property type="match status" value="3"/>
</dbReference>
<dbReference type="InterPro" id="IPR027417">
    <property type="entry name" value="P-loop_NTPase"/>
</dbReference>
<proteinExistence type="predicted"/>
<comment type="subcellular location">
    <subcellularLocation>
        <location evidence="1">Cell inner membrane</location>
        <topology evidence="1">Peripheral membrane protein</topology>
    </subcellularLocation>
</comment>
<dbReference type="CDD" id="cd03257">
    <property type="entry name" value="ABC_NikE_OppD_transporters"/>
    <property type="match status" value="2"/>
</dbReference>
<dbReference type="NCBIfam" id="TIGR01727">
    <property type="entry name" value="oligo_HPY"/>
    <property type="match status" value="2"/>
</dbReference>
<dbReference type="SUPFAM" id="SSF52540">
    <property type="entry name" value="P-loop containing nucleoside triphosphate hydrolases"/>
    <property type="match status" value="2"/>
</dbReference>
<dbReference type="InterPro" id="IPR003439">
    <property type="entry name" value="ABC_transporter-like_ATP-bd"/>
</dbReference>
<organism evidence="6 7">
    <name type="scientific">Falsigemmobacter intermedius</name>
    <dbReference type="NCBI Taxonomy" id="1553448"/>
    <lineage>
        <taxon>Bacteria</taxon>
        <taxon>Pseudomonadati</taxon>
        <taxon>Pseudomonadota</taxon>
        <taxon>Alphaproteobacteria</taxon>
        <taxon>Rhodobacterales</taxon>
        <taxon>Paracoccaceae</taxon>
        <taxon>Falsigemmobacter</taxon>
    </lineage>
</organism>
<dbReference type="RefSeq" id="WP_128488239.1">
    <property type="nucleotide sequence ID" value="NZ_JBHLXB010000007.1"/>
</dbReference>
<dbReference type="GO" id="GO:0016887">
    <property type="term" value="F:ATP hydrolysis activity"/>
    <property type="evidence" value="ECO:0007669"/>
    <property type="project" value="InterPro"/>
</dbReference>
<dbReference type="InterPro" id="IPR003593">
    <property type="entry name" value="AAA+_ATPase"/>
</dbReference>
<dbReference type="Proteomes" id="UP000287168">
    <property type="component" value="Unassembled WGS sequence"/>
</dbReference>
<keyword evidence="2" id="KW-0813">Transport</keyword>
<evidence type="ECO:0000259" key="5">
    <source>
        <dbReference type="PROSITE" id="PS50893"/>
    </source>
</evidence>
<evidence type="ECO:0000256" key="1">
    <source>
        <dbReference type="ARBA" id="ARBA00004417"/>
    </source>
</evidence>
<evidence type="ECO:0000256" key="2">
    <source>
        <dbReference type="ARBA" id="ARBA00022448"/>
    </source>
</evidence>
<dbReference type="Gene3D" id="3.40.50.300">
    <property type="entry name" value="P-loop containing nucleotide triphosphate hydrolases"/>
    <property type="match status" value="2"/>
</dbReference>
<dbReference type="NCBIfam" id="NF008453">
    <property type="entry name" value="PRK11308.1"/>
    <property type="match status" value="2"/>
</dbReference>
<evidence type="ECO:0000313" key="7">
    <source>
        <dbReference type="Proteomes" id="UP000287168"/>
    </source>
</evidence>